<dbReference type="Proteomes" id="UP000316495">
    <property type="component" value="Unassembled WGS sequence"/>
</dbReference>
<proteinExistence type="predicted"/>
<dbReference type="EMBL" id="VMGN01000056">
    <property type="protein sequence ID" value="TSC93011.1"/>
    <property type="molecule type" value="Genomic_DNA"/>
</dbReference>
<evidence type="ECO:0000313" key="1">
    <source>
        <dbReference type="EMBL" id="TSC93011.1"/>
    </source>
</evidence>
<evidence type="ECO:0000313" key="2">
    <source>
        <dbReference type="Proteomes" id="UP000316495"/>
    </source>
</evidence>
<protein>
    <submittedName>
        <fullName evidence="1">Uncharacterized protein</fullName>
    </submittedName>
</protein>
<gene>
    <name evidence="1" type="ORF">Athens101428_761</name>
</gene>
<sequence>MTHNLTILANRETIVAFAEKLNSLLDRLGVKYEQQPIETLRRSCFCYWDINDCPQEHLPALRVFLHRYELEDGIDVTSNLFILTEEEQSTLIKAERELKRFPLPRLGYAPV</sequence>
<dbReference type="AlphaFoldDB" id="A0A554LJG9"/>
<accession>A0A554LJG9</accession>
<name>A0A554LJG9_9BACT</name>
<organism evidence="1 2">
    <name type="scientific">Candidatus Berkelbacteria bacterium Athens1014_28</name>
    <dbReference type="NCBI Taxonomy" id="2017145"/>
    <lineage>
        <taxon>Bacteria</taxon>
        <taxon>Candidatus Berkelbacteria</taxon>
    </lineage>
</organism>
<reference evidence="1 2" key="1">
    <citation type="submission" date="2017-07" db="EMBL/GenBank/DDBJ databases">
        <title>Mechanisms for carbon and nitrogen cycling indicate functional differentiation within the Candidate Phyla Radiation.</title>
        <authorList>
            <person name="Danczak R.E."/>
            <person name="Johnston M.D."/>
            <person name="Kenah C."/>
            <person name="Slattery M."/>
            <person name="Wrighton K.C."/>
            <person name="Wilkins M.J."/>
        </authorList>
    </citation>
    <scope>NUCLEOTIDE SEQUENCE [LARGE SCALE GENOMIC DNA]</scope>
    <source>
        <strain evidence="1">Athens1014_28</strain>
    </source>
</reference>
<comment type="caution">
    <text evidence="1">The sequence shown here is derived from an EMBL/GenBank/DDBJ whole genome shotgun (WGS) entry which is preliminary data.</text>
</comment>